<protein>
    <submittedName>
        <fullName evidence="2">Protein COFACTOR ASSEMBLY OF COMPLEX C SUBUNIT B CCB2, chloroplastic isoform X1</fullName>
    </submittedName>
</protein>
<dbReference type="AlphaFoldDB" id="A0A3Q7XWX9"/>
<organism evidence="1 2">
    <name type="scientific">Cicer arietinum</name>
    <name type="common">Chickpea</name>
    <name type="synonym">Garbanzo</name>
    <dbReference type="NCBI Taxonomy" id="3827"/>
    <lineage>
        <taxon>Eukaryota</taxon>
        <taxon>Viridiplantae</taxon>
        <taxon>Streptophyta</taxon>
        <taxon>Embryophyta</taxon>
        <taxon>Tracheophyta</taxon>
        <taxon>Spermatophyta</taxon>
        <taxon>Magnoliopsida</taxon>
        <taxon>eudicotyledons</taxon>
        <taxon>Gunneridae</taxon>
        <taxon>Pentapetalae</taxon>
        <taxon>rosids</taxon>
        <taxon>fabids</taxon>
        <taxon>Fabales</taxon>
        <taxon>Fabaceae</taxon>
        <taxon>Papilionoideae</taxon>
        <taxon>50 kb inversion clade</taxon>
        <taxon>NPAAA clade</taxon>
        <taxon>Hologalegina</taxon>
        <taxon>IRL clade</taxon>
        <taxon>Cicereae</taxon>
        <taxon>Cicer</taxon>
    </lineage>
</organism>
<dbReference type="InterPro" id="IPR044970">
    <property type="entry name" value="CCB2"/>
</dbReference>
<dbReference type="GO" id="GO:0010190">
    <property type="term" value="P:cytochrome b6f complex assembly"/>
    <property type="evidence" value="ECO:0007669"/>
    <property type="project" value="InterPro"/>
</dbReference>
<dbReference type="STRING" id="3827.A0A3Q7XWX9"/>
<dbReference type="RefSeq" id="XP_027193153.1">
    <property type="nucleotide sequence ID" value="XM_027337352.1"/>
</dbReference>
<evidence type="ECO:0000313" key="2">
    <source>
        <dbReference type="RefSeq" id="XP_027193153.1"/>
    </source>
</evidence>
<name>A0A3Q7XWX9_CICAR</name>
<dbReference type="InterPro" id="IPR021325">
    <property type="entry name" value="CCB2/CCB4"/>
</dbReference>
<gene>
    <name evidence="2" type="primary">LOC101503589</name>
</gene>
<dbReference type="Pfam" id="PF11152">
    <property type="entry name" value="CCB2_CCB4"/>
    <property type="match status" value="1"/>
</dbReference>
<sequence length="303" mass="34004">MNSVTIISFKPWIPRNVLFPKIHSTQKSTTIVRANLQDSQPPPNSIVTNQQQQLNLSVLRFTLGIAGFDESYLPRWIGYAFASLLLLNHFLGSHSITIPQLRTEVLGLSLASFSIVLPYLGKFLKGAQPVDQATLPDGTQQIFVMSTDIGDSMKEDLAWTSYILLRNTNAIATLIFIQGEICARGYWNINDDSSKEILLGQFTEKIENAGLCDLKDTLYFPQDTDSEFQDLVPKGTRSLLVQPILQVSIKSATDLQKPVGFILLVSTMRYAFSVKDRAWIAAVANKLRGLFDCEFRIPWLQMK</sequence>
<dbReference type="PANTHER" id="PTHR36403:SF1">
    <property type="entry name" value="PROTEIN COFACTOR ASSEMBLY OF COMPLEX C SUBUNIT B CCB2, CHLOROPLASTIC"/>
    <property type="match status" value="1"/>
</dbReference>
<keyword evidence="1" id="KW-1185">Reference proteome</keyword>
<reference evidence="1" key="1">
    <citation type="journal article" date="2013" name="Nat. Biotechnol.">
        <title>Draft genome sequence of chickpea (Cicer arietinum) provides a resource for trait improvement.</title>
        <authorList>
            <person name="Varshney R.K."/>
            <person name="Song C."/>
            <person name="Saxena R.K."/>
            <person name="Azam S."/>
            <person name="Yu S."/>
            <person name="Sharpe A.G."/>
            <person name="Cannon S."/>
            <person name="Baek J."/>
            <person name="Rosen B.D."/>
            <person name="Tar'an B."/>
            <person name="Millan T."/>
            <person name="Zhang X."/>
            <person name="Ramsay L.D."/>
            <person name="Iwata A."/>
            <person name="Wang Y."/>
            <person name="Nelson W."/>
            <person name="Farmer A.D."/>
            <person name="Gaur P.M."/>
            <person name="Soderlund C."/>
            <person name="Penmetsa R.V."/>
            <person name="Xu C."/>
            <person name="Bharti A.K."/>
            <person name="He W."/>
            <person name="Winter P."/>
            <person name="Zhao S."/>
            <person name="Hane J.K."/>
            <person name="Carrasquilla-Garcia N."/>
            <person name="Condie J.A."/>
            <person name="Upadhyaya H.D."/>
            <person name="Luo M.C."/>
            <person name="Thudi M."/>
            <person name="Gowda C.L."/>
            <person name="Singh N.P."/>
            <person name="Lichtenzveig J."/>
            <person name="Gali K.K."/>
            <person name="Rubio J."/>
            <person name="Nadarajan N."/>
            <person name="Dolezel J."/>
            <person name="Bansal K.C."/>
            <person name="Xu X."/>
            <person name="Edwards D."/>
            <person name="Zhang G."/>
            <person name="Kahl G."/>
            <person name="Gil J."/>
            <person name="Singh K.B."/>
            <person name="Datta S.K."/>
            <person name="Jackson S.A."/>
            <person name="Wang J."/>
            <person name="Cook D.R."/>
        </authorList>
    </citation>
    <scope>NUCLEOTIDE SEQUENCE [LARGE SCALE GENOMIC DNA]</scope>
    <source>
        <strain evidence="1">cv. CDC Frontier</strain>
    </source>
</reference>
<dbReference type="PANTHER" id="PTHR36403">
    <property type="entry name" value="PROTEIN COFACTOR ASSEMBLY OF COMPLEX C SUBUNIT B CCB2, CHLOROPLASTIC"/>
    <property type="match status" value="1"/>
</dbReference>
<dbReference type="Proteomes" id="UP000087171">
    <property type="component" value="Chromosome Ca8"/>
</dbReference>
<dbReference type="PaxDb" id="3827-XP_004512622.1"/>
<reference evidence="2" key="2">
    <citation type="submission" date="2025-08" db="UniProtKB">
        <authorList>
            <consortium name="RefSeq"/>
        </authorList>
    </citation>
    <scope>IDENTIFICATION</scope>
    <source>
        <tissue evidence="2">Etiolated seedlings</tissue>
    </source>
</reference>
<accession>A0A3Q7XWX9</accession>
<evidence type="ECO:0000313" key="1">
    <source>
        <dbReference type="Proteomes" id="UP000087171"/>
    </source>
</evidence>
<proteinExistence type="predicted"/>
<dbReference type="OrthoDB" id="514937at2759"/>